<accession>A0ACB9F7P2</accession>
<dbReference type="Proteomes" id="UP001055811">
    <property type="component" value="Linkage Group LG03"/>
</dbReference>
<evidence type="ECO:0000313" key="1">
    <source>
        <dbReference type="EMBL" id="KAI3766971.1"/>
    </source>
</evidence>
<reference evidence="2" key="1">
    <citation type="journal article" date="2022" name="Mol. Ecol. Resour.">
        <title>The genomes of chicory, endive, great burdock and yacon provide insights into Asteraceae palaeo-polyploidization history and plant inulin production.</title>
        <authorList>
            <person name="Fan W."/>
            <person name="Wang S."/>
            <person name="Wang H."/>
            <person name="Wang A."/>
            <person name="Jiang F."/>
            <person name="Liu H."/>
            <person name="Zhao H."/>
            <person name="Xu D."/>
            <person name="Zhang Y."/>
        </authorList>
    </citation>
    <scope>NUCLEOTIDE SEQUENCE [LARGE SCALE GENOMIC DNA]</scope>
    <source>
        <strain evidence="2">cv. Punajuju</strain>
    </source>
</reference>
<organism evidence="1 2">
    <name type="scientific">Cichorium intybus</name>
    <name type="common">Chicory</name>
    <dbReference type="NCBI Taxonomy" id="13427"/>
    <lineage>
        <taxon>Eukaryota</taxon>
        <taxon>Viridiplantae</taxon>
        <taxon>Streptophyta</taxon>
        <taxon>Embryophyta</taxon>
        <taxon>Tracheophyta</taxon>
        <taxon>Spermatophyta</taxon>
        <taxon>Magnoliopsida</taxon>
        <taxon>eudicotyledons</taxon>
        <taxon>Gunneridae</taxon>
        <taxon>Pentapetalae</taxon>
        <taxon>asterids</taxon>
        <taxon>campanulids</taxon>
        <taxon>Asterales</taxon>
        <taxon>Asteraceae</taxon>
        <taxon>Cichorioideae</taxon>
        <taxon>Cichorieae</taxon>
        <taxon>Cichoriinae</taxon>
        <taxon>Cichorium</taxon>
    </lineage>
</organism>
<reference evidence="1 2" key="2">
    <citation type="journal article" date="2022" name="Mol. Ecol. Resour.">
        <title>The genomes of chicory, endive, great burdock and yacon provide insights into Asteraceae paleo-polyploidization history and plant inulin production.</title>
        <authorList>
            <person name="Fan W."/>
            <person name="Wang S."/>
            <person name="Wang H."/>
            <person name="Wang A."/>
            <person name="Jiang F."/>
            <person name="Liu H."/>
            <person name="Zhao H."/>
            <person name="Xu D."/>
            <person name="Zhang Y."/>
        </authorList>
    </citation>
    <scope>NUCLEOTIDE SEQUENCE [LARGE SCALE GENOMIC DNA]</scope>
    <source>
        <strain evidence="2">cv. Punajuju</strain>
        <tissue evidence="1">Leaves</tissue>
    </source>
</reference>
<keyword evidence="2" id="KW-1185">Reference proteome</keyword>
<name>A0ACB9F7P2_CICIN</name>
<protein>
    <submittedName>
        <fullName evidence="1">Uncharacterized protein</fullName>
    </submittedName>
</protein>
<sequence>MCLVAFSLNTTEANYQWEVHTTDNITVQGDPDEIWFESLQQTNENTQQENVSITNLVEDVEHSLSGDQNVNDGEDSVHLEEHELIDDLEVDMPNVEFLLPNVEFHLDMPNVEFLLDMPKTRTTFQTC</sequence>
<proteinExistence type="predicted"/>
<gene>
    <name evidence="1" type="ORF">L2E82_17052</name>
</gene>
<comment type="caution">
    <text evidence="1">The sequence shown here is derived from an EMBL/GenBank/DDBJ whole genome shotgun (WGS) entry which is preliminary data.</text>
</comment>
<evidence type="ECO:0000313" key="2">
    <source>
        <dbReference type="Proteomes" id="UP001055811"/>
    </source>
</evidence>
<dbReference type="EMBL" id="CM042011">
    <property type="protein sequence ID" value="KAI3766971.1"/>
    <property type="molecule type" value="Genomic_DNA"/>
</dbReference>